<feature type="region of interest" description="Disordered" evidence="5">
    <location>
        <begin position="1"/>
        <end position="103"/>
    </location>
</feature>
<keyword evidence="2 4" id="KW-0863">Zinc-finger</keyword>
<dbReference type="InterPro" id="IPR036855">
    <property type="entry name" value="Znf_CCCH_sf"/>
</dbReference>
<dbReference type="PROSITE" id="PS50089">
    <property type="entry name" value="ZF_RING_2"/>
    <property type="match status" value="1"/>
</dbReference>
<accession>A0A836CP80</accession>
<gene>
    <name evidence="8" type="ORF">JKP88DRAFT_229990</name>
</gene>
<dbReference type="PANTHER" id="PTHR12930:SF0">
    <property type="entry name" value="RING FINGER PROTEIN 113B"/>
    <property type="match status" value="1"/>
</dbReference>
<dbReference type="InterPro" id="IPR027370">
    <property type="entry name" value="Znf-RING_euk"/>
</dbReference>
<comment type="caution">
    <text evidence="8">The sequence shown here is derived from an EMBL/GenBank/DDBJ whole genome shotgun (WGS) entry which is preliminary data.</text>
</comment>
<feature type="zinc finger region" description="C3H1-type" evidence="4">
    <location>
        <begin position="184"/>
        <end position="212"/>
    </location>
</feature>
<dbReference type="CDD" id="cd16539">
    <property type="entry name" value="RING-HC_RNF113A_B"/>
    <property type="match status" value="1"/>
</dbReference>
<proteinExistence type="predicted"/>
<keyword evidence="1 4" id="KW-0479">Metal-binding</keyword>
<dbReference type="GO" id="GO:0008270">
    <property type="term" value="F:zinc ion binding"/>
    <property type="evidence" value="ECO:0007669"/>
    <property type="project" value="UniProtKB-KW"/>
</dbReference>
<keyword evidence="9" id="KW-1185">Reference proteome</keyword>
<dbReference type="OrthoDB" id="25761at2759"/>
<dbReference type="Proteomes" id="UP000664859">
    <property type="component" value="Unassembled WGS sequence"/>
</dbReference>
<dbReference type="Pfam" id="PF00642">
    <property type="entry name" value="zf-CCCH"/>
    <property type="match status" value="1"/>
</dbReference>
<evidence type="ECO:0000259" key="7">
    <source>
        <dbReference type="PROSITE" id="PS50103"/>
    </source>
</evidence>
<sequence length="374" mass="40422">MVDEEAPAAFKKPAFKKRGPAAKPAALRKRARQEGAASSDEDQSGVAQVEKKKKMAVNSFSTGRRKTAGAAAEDSDDEAAASTTFKSTRDAMPVKTRGGATDYNESETAMDRDARAILERSIALQAEEGGEAGAEGGGPKVYKGQAGYKQHIAKSQSQVAGNKHTGTQGPIRAPQYARTTSVFDYQPDICKDYKETGYCGFGDSCKFMHDRGDYKAGWQQEREWEEKQKKRRAAQAALEAWGGEGERPVEDDDGSGDDKYAVDEDGDLPFACFICREAFRDPVVTNCGHHFCEACAMDNYKRSTRCAACGKQTGGVFNFARRLVEHMAKKGLVKAGGGGGGGDDDEFAVREEVELTAKSVVTKQQGGWQTVSDD</sequence>
<evidence type="ECO:0000256" key="2">
    <source>
        <dbReference type="ARBA" id="ARBA00022771"/>
    </source>
</evidence>
<dbReference type="Gene3D" id="3.30.40.10">
    <property type="entry name" value="Zinc/RING finger domain, C3HC4 (zinc finger)"/>
    <property type="match status" value="1"/>
</dbReference>
<dbReference type="PANTHER" id="PTHR12930">
    <property type="entry name" value="ZINC FINGER PROTEIN 183"/>
    <property type="match status" value="1"/>
</dbReference>
<dbReference type="GO" id="GO:0005684">
    <property type="term" value="C:U2-type spliceosomal complex"/>
    <property type="evidence" value="ECO:0007669"/>
    <property type="project" value="TreeGrafter"/>
</dbReference>
<dbReference type="SMART" id="SM00356">
    <property type="entry name" value="ZnF_C3H1"/>
    <property type="match status" value="1"/>
</dbReference>
<evidence type="ECO:0000256" key="3">
    <source>
        <dbReference type="ARBA" id="ARBA00022833"/>
    </source>
</evidence>
<evidence type="ECO:0000313" key="8">
    <source>
        <dbReference type="EMBL" id="KAG5192488.1"/>
    </source>
</evidence>
<dbReference type="SUPFAM" id="SSF90229">
    <property type="entry name" value="CCCH zinc finger"/>
    <property type="match status" value="1"/>
</dbReference>
<dbReference type="EMBL" id="JAFCMP010000005">
    <property type="protein sequence ID" value="KAG5192488.1"/>
    <property type="molecule type" value="Genomic_DNA"/>
</dbReference>
<evidence type="ECO:0000256" key="5">
    <source>
        <dbReference type="SAM" id="MobiDB-lite"/>
    </source>
</evidence>
<organism evidence="8 9">
    <name type="scientific">Tribonema minus</name>
    <dbReference type="NCBI Taxonomy" id="303371"/>
    <lineage>
        <taxon>Eukaryota</taxon>
        <taxon>Sar</taxon>
        <taxon>Stramenopiles</taxon>
        <taxon>Ochrophyta</taxon>
        <taxon>PX clade</taxon>
        <taxon>Xanthophyceae</taxon>
        <taxon>Tribonematales</taxon>
        <taxon>Tribonemataceae</taxon>
        <taxon>Tribonema</taxon>
    </lineage>
</organism>
<reference evidence="8" key="1">
    <citation type="submission" date="2021-02" db="EMBL/GenBank/DDBJ databases">
        <title>First Annotated Genome of the Yellow-green Alga Tribonema minus.</title>
        <authorList>
            <person name="Mahan K.M."/>
        </authorList>
    </citation>
    <scope>NUCLEOTIDE SEQUENCE</scope>
    <source>
        <strain evidence="8">UTEX B ZZ1240</strain>
    </source>
</reference>
<dbReference type="InterPro" id="IPR013083">
    <property type="entry name" value="Znf_RING/FYVE/PHD"/>
</dbReference>
<dbReference type="Pfam" id="PF13445">
    <property type="entry name" value="zf-RING_UBOX"/>
    <property type="match status" value="1"/>
</dbReference>
<dbReference type="GO" id="GO:0034247">
    <property type="term" value="P:snoRNA splicing"/>
    <property type="evidence" value="ECO:0007669"/>
    <property type="project" value="TreeGrafter"/>
</dbReference>
<dbReference type="InterPro" id="IPR039971">
    <property type="entry name" value="CWC24-like"/>
</dbReference>
<evidence type="ECO:0000259" key="6">
    <source>
        <dbReference type="PROSITE" id="PS50089"/>
    </source>
</evidence>
<dbReference type="InterPro" id="IPR001841">
    <property type="entry name" value="Znf_RING"/>
</dbReference>
<feature type="region of interest" description="Disordered" evidence="5">
    <location>
        <begin position="225"/>
        <end position="259"/>
    </location>
</feature>
<dbReference type="Gene3D" id="4.10.1000.10">
    <property type="entry name" value="Zinc finger, CCCH-type"/>
    <property type="match status" value="1"/>
</dbReference>
<protein>
    <submittedName>
        <fullName evidence="8">Uncharacterized protein</fullName>
    </submittedName>
</protein>
<evidence type="ECO:0000256" key="4">
    <source>
        <dbReference type="PROSITE-ProRule" id="PRU00723"/>
    </source>
</evidence>
<evidence type="ECO:0000313" key="9">
    <source>
        <dbReference type="Proteomes" id="UP000664859"/>
    </source>
</evidence>
<feature type="compositionally biased region" description="Basic residues" evidence="5">
    <location>
        <begin position="13"/>
        <end position="31"/>
    </location>
</feature>
<feature type="domain" description="RING-type" evidence="6">
    <location>
        <begin position="272"/>
        <end position="309"/>
    </location>
</feature>
<dbReference type="InterPro" id="IPR000571">
    <property type="entry name" value="Znf_CCCH"/>
</dbReference>
<dbReference type="PROSITE" id="PS00518">
    <property type="entry name" value="ZF_RING_1"/>
    <property type="match status" value="1"/>
</dbReference>
<dbReference type="PROSITE" id="PS50103">
    <property type="entry name" value="ZF_C3H1"/>
    <property type="match status" value="1"/>
</dbReference>
<dbReference type="AlphaFoldDB" id="A0A836CP80"/>
<name>A0A836CP80_9STRA</name>
<feature type="domain" description="C3H1-type" evidence="7">
    <location>
        <begin position="184"/>
        <end position="212"/>
    </location>
</feature>
<dbReference type="SMART" id="SM00184">
    <property type="entry name" value="RING"/>
    <property type="match status" value="1"/>
</dbReference>
<keyword evidence="3 4" id="KW-0862">Zinc</keyword>
<evidence type="ECO:0000256" key="1">
    <source>
        <dbReference type="ARBA" id="ARBA00022723"/>
    </source>
</evidence>
<dbReference type="SUPFAM" id="SSF57850">
    <property type="entry name" value="RING/U-box"/>
    <property type="match status" value="1"/>
</dbReference>
<dbReference type="InterPro" id="IPR017907">
    <property type="entry name" value="Znf_RING_CS"/>
</dbReference>